<organism evidence="1 2">
    <name type="scientific">Thermomonas fusca</name>
    <dbReference type="NCBI Taxonomy" id="215690"/>
    <lineage>
        <taxon>Bacteria</taxon>
        <taxon>Pseudomonadati</taxon>
        <taxon>Pseudomonadota</taxon>
        <taxon>Gammaproteobacteria</taxon>
        <taxon>Lysobacterales</taxon>
        <taxon>Lysobacteraceae</taxon>
        <taxon>Thermomonas</taxon>
    </lineage>
</organism>
<sequence>MGKSIPLDLNPTLEIEIDAAPIAAALGLEQEAFLRLLEQRKIDRLCERGTGEDAGLYRASFYHGPKRARVVVDRQGRFVGDVEQRSR</sequence>
<evidence type="ECO:0000313" key="1">
    <source>
        <dbReference type="EMBL" id="TLX22320.1"/>
    </source>
</evidence>
<comment type="caution">
    <text evidence="1">The sequence shown here is derived from an EMBL/GenBank/DDBJ whole genome shotgun (WGS) entry which is preliminary data.</text>
</comment>
<dbReference type="EMBL" id="SROY01000002">
    <property type="protein sequence ID" value="TLX22320.1"/>
    <property type="molecule type" value="Genomic_DNA"/>
</dbReference>
<protein>
    <submittedName>
        <fullName evidence="1">Uncharacterized protein</fullName>
    </submittedName>
</protein>
<dbReference type="STRING" id="1123377.GCA_000423885_00263"/>
<dbReference type="Proteomes" id="UP000308508">
    <property type="component" value="Unassembled WGS sequence"/>
</dbReference>
<dbReference type="AlphaFoldDB" id="A0A5R9PI87"/>
<name>A0A5R9PI87_9GAMM</name>
<dbReference type="RefSeq" id="WP_138348600.1">
    <property type="nucleotide sequence ID" value="NZ_SROY01000002.1"/>
</dbReference>
<evidence type="ECO:0000313" key="2">
    <source>
        <dbReference type="Proteomes" id="UP000308508"/>
    </source>
</evidence>
<proteinExistence type="predicted"/>
<dbReference type="Pfam" id="PF20132">
    <property type="entry name" value="DUF6522"/>
    <property type="match status" value="1"/>
</dbReference>
<gene>
    <name evidence="1" type="ORF">E5S66_07365</name>
</gene>
<dbReference type="InterPro" id="IPR045389">
    <property type="entry name" value="DUF6522"/>
</dbReference>
<reference evidence="1 2" key="1">
    <citation type="submission" date="2019-04" db="EMBL/GenBank/DDBJ databases">
        <authorList>
            <person name="Grouzdev D.S."/>
            <person name="Nazina T.N."/>
        </authorList>
    </citation>
    <scope>NUCLEOTIDE SEQUENCE [LARGE SCALE GENOMIC DNA]</scope>
    <source>
        <strain evidence="1 2">SHC 3-19</strain>
    </source>
</reference>
<accession>A0A5R9PI87</accession>
<keyword evidence="2" id="KW-1185">Reference proteome</keyword>